<dbReference type="Gene3D" id="3.40.50.10610">
    <property type="entry name" value="ABC-type transport auxiliary lipoprotein component"/>
    <property type="match status" value="1"/>
</dbReference>
<dbReference type="InterPro" id="IPR005586">
    <property type="entry name" value="ABC_trans_aux"/>
</dbReference>
<feature type="chain" id="PRO_5027042133" description="ABC-type transport auxiliary lipoprotein component domain-containing protein" evidence="1">
    <location>
        <begin position="27"/>
        <end position="218"/>
    </location>
</feature>
<name>A0A6N6VIC5_9HYPH</name>
<evidence type="ECO:0000313" key="4">
    <source>
        <dbReference type="Proteomes" id="UP000468901"/>
    </source>
</evidence>
<organism evidence="3 4">
    <name type="scientific">Parvibaculum sedimenti</name>
    <dbReference type="NCBI Taxonomy" id="2608632"/>
    <lineage>
        <taxon>Bacteria</taxon>
        <taxon>Pseudomonadati</taxon>
        <taxon>Pseudomonadota</taxon>
        <taxon>Alphaproteobacteria</taxon>
        <taxon>Hyphomicrobiales</taxon>
        <taxon>Parvibaculaceae</taxon>
        <taxon>Parvibaculum</taxon>
    </lineage>
</organism>
<keyword evidence="4" id="KW-1185">Reference proteome</keyword>
<evidence type="ECO:0000313" key="3">
    <source>
        <dbReference type="EMBL" id="KAB7739025.1"/>
    </source>
</evidence>
<sequence>MNPLHRFARRSAALVLLLPLCACALANVASEPPPQLFTLTAGHPAPASSNALKPAQVVVDEFSAPAVIDSARIVQQSGVNELKYYADARWADRAPRLIQNLMVETMENSGRFASVATRGADLRGDYELTGDIRQFAVDATNPSGLTVKIELYARLVLENERTIVAVKSFGASVPVSGSGISAIVAAYDIGLRQTLEGIAVWADENARLAAAKAAAPQS</sequence>
<gene>
    <name evidence="3" type="ORF">F2P47_14605</name>
</gene>
<feature type="signal peptide" evidence="1">
    <location>
        <begin position="1"/>
        <end position="26"/>
    </location>
</feature>
<dbReference type="Proteomes" id="UP000468901">
    <property type="component" value="Unassembled WGS sequence"/>
</dbReference>
<proteinExistence type="predicted"/>
<dbReference type="RefSeq" id="WP_152217116.1">
    <property type="nucleotide sequence ID" value="NZ_WESC01000014.1"/>
</dbReference>
<reference evidence="3 4" key="1">
    <citation type="submission" date="2019-09" db="EMBL/GenBank/DDBJ databases">
        <title>Parvibaculum sedimenti sp. nov., isolated from sediment.</title>
        <authorList>
            <person name="Wang Y."/>
        </authorList>
    </citation>
    <scope>NUCLEOTIDE SEQUENCE [LARGE SCALE GENOMIC DNA]</scope>
    <source>
        <strain evidence="3 4">HXT-9</strain>
    </source>
</reference>
<keyword evidence="1" id="KW-0732">Signal</keyword>
<comment type="caution">
    <text evidence="3">The sequence shown here is derived from an EMBL/GenBank/DDBJ whole genome shotgun (WGS) entry which is preliminary data.</text>
</comment>
<dbReference type="Pfam" id="PF03886">
    <property type="entry name" value="ABC_trans_aux"/>
    <property type="match status" value="1"/>
</dbReference>
<accession>A0A6N6VIC5</accession>
<protein>
    <recommendedName>
        <fullName evidence="2">ABC-type transport auxiliary lipoprotein component domain-containing protein</fullName>
    </recommendedName>
</protein>
<dbReference type="AlphaFoldDB" id="A0A6N6VIC5"/>
<evidence type="ECO:0000259" key="2">
    <source>
        <dbReference type="Pfam" id="PF03886"/>
    </source>
</evidence>
<evidence type="ECO:0000256" key="1">
    <source>
        <dbReference type="SAM" id="SignalP"/>
    </source>
</evidence>
<feature type="domain" description="ABC-type transport auxiliary lipoprotein component" evidence="2">
    <location>
        <begin position="37"/>
        <end position="199"/>
    </location>
</feature>
<dbReference type="EMBL" id="WESC01000014">
    <property type="protein sequence ID" value="KAB7739025.1"/>
    <property type="molecule type" value="Genomic_DNA"/>
</dbReference>
<dbReference type="SUPFAM" id="SSF159594">
    <property type="entry name" value="XCC0632-like"/>
    <property type="match status" value="1"/>
</dbReference>